<dbReference type="STRING" id="582667.SAMN05192568_10388"/>
<feature type="region of interest" description="Disordered" evidence="1">
    <location>
        <begin position="226"/>
        <end position="269"/>
    </location>
</feature>
<evidence type="ECO:0000313" key="3">
    <source>
        <dbReference type="EMBL" id="SFM56103.1"/>
    </source>
</evidence>
<dbReference type="AlphaFoldDB" id="A0A1I4RVR8"/>
<dbReference type="RefSeq" id="WP_244537315.1">
    <property type="nucleotide sequence ID" value="NZ_FOTK01000038.1"/>
</dbReference>
<reference evidence="4" key="1">
    <citation type="submission" date="2016-10" db="EMBL/GenBank/DDBJ databases">
        <authorList>
            <person name="Varghese N."/>
            <person name="Submissions S."/>
        </authorList>
    </citation>
    <scope>NUCLEOTIDE SEQUENCE [LARGE SCALE GENOMIC DNA]</scope>
    <source>
        <strain evidence="4">BL36</strain>
    </source>
</reference>
<proteinExistence type="predicted"/>
<sequence length="353" mass="37466">MEMPCRKWGGRTSIALALGLTVSLSRPASAQSVDHRHRSESDTPIGRTVTDSAAGRPSDLLIKTHDASGKIGVALPLDIKLVRVRNVYIEAIKLLGLPRGVTISDATNTFSSTSDNNDVDVSTWDLSRIQILQNDARESSFALSVAAIWTPESGGHIDVTSSRLNVTFTPDRLDRDVAAGGGEPGNVTPPAAQIRETRPPSRTLAASASPDVMASDVPVQAVPVAPPESVAASDQPAPPATADKKRGAGAQATSLPRPAMPTRTPAAADPLVERAKGLIRLGDISGARLLLERAQARDAPDATFLLAQTWDPAMLRAWKVHGLRSDQDLAQSLYAKAARQDRTEERRLAATGR</sequence>
<evidence type="ECO:0000256" key="2">
    <source>
        <dbReference type="SAM" id="SignalP"/>
    </source>
</evidence>
<gene>
    <name evidence="3" type="ORF">SAMN05192568_10388</name>
</gene>
<protein>
    <submittedName>
        <fullName evidence="3">Uncharacterized protein</fullName>
    </submittedName>
</protein>
<name>A0A1I4RVR8_9HYPH</name>
<dbReference type="EMBL" id="FOTK01000038">
    <property type="protein sequence ID" value="SFM56103.1"/>
    <property type="molecule type" value="Genomic_DNA"/>
</dbReference>
<feature type="chain" id="PRO_5011739465" evidence="2">
    <location>
        <begin position="31"/>
        <end position="353"/>
    </location>
</feature>
<feature type="signal peptide" evidence="2">
    <location>
        <begin position="1"/>
        <end position="30"/>
    </location>
</feature>
<feature type="region of interest" description="Disordered" evidence="1">
    <location>
        <begin position="174"/>
        <end position="212"/>
    </location>
</feature>
<accession>A0A1I4RVR8</accession>
<keyword evidence="4" id="KW-1185">Reference proteome</keyword>
<evidence type="ECO:0000256" key="1">
    <source>
        <dbReference type="SAM" id="MobiDB-lite"/>
    </source>
</evidence>
<organism evidence="3 4">
    <name type="scientific">Methylobacterium pseudosasicola</name>
    <dbReference type="NCBI Taxonomy" id="582667"/>
    <lineage>
        <taxon>Bacteria</taxon>
        <taxon>Pseudomonadati</taxon>
        <taxon>Pseudomonadota</taxon>
        <taxon>Alphaproteobacteria</taxon>
        <taxon>Hyphomicrobiales</taxon>
        <taxon>Methylobacteriaceae</taxon>
        <taxon>Methylobacterium</taxon>
    </lineage>
</organism>
<feature type="compositionally biased region" description="Low complexity" evidence="1">
    <location>
        <begin position="256"/>
        <end position="268"/>
    </location>
</feature>
<feature type="region of interest" description="Disordered" evidence="1">
    <location>
        <begin position="29"/>
        <end position="50"/>
    </location>
</feature>
<dbReference type="Proteomes" id="UP000199048">
    <property type="component" value="Unassembled WGS sequence"/>
</dbReference>
<keyword evidence="2" id="KW-0732">Signal</keyword>
<evidence type="ECO:0000313" key="4">
    <source>
        <dbReference type="Proteomes" id="UP000199048"/>
    </source>
</evidence>